<protein>
    <submittedName>
        <fullName evidence="1">Uncharacterized protein</fullName>
    </submittedName>
</protein>
<proteinExistence type="predicted"/>
<name>A0A1N7H682_9RHOB</name>
<reference evidence="1 2" key="1">
    <citation type="submission" date="2017-01" db="EMBL/GenBank/DDBJ databases">
        <authorList>
            <person name="Mah S.A."/>
            <person name="Swanson W.J."/>
            <person name="Moy G.W."/>
            <person name="Vacquier V.D."/>
        </authorList>
    </citation>
    <scope>NUCLEOTIDE SEQUENCE [LARGE SCALE GENOMIC DNA]</scope>
    <source>
        <strain evidence="1 2">DSM 29590</strain>
    </source>
</reference>
<dbReference type="EMBL" id="FTNV01000002">
    <property type="protein sequence ID" value="SIS20377.1"/>
    <property type="molecule type" value="Genomic_DNA"/>
</dbReference>
<evidence type="ECO:0000313" key="2">
    <source>
        <dbReference type="Proteomes" id="UP000186019"/>
    </source>
</evidence>
<evidence type="ECO:0000313" key="1">
    <source>
        <dbReference type="EMBL" id="SIS20377.1"/>
    </source>
</evidence>
<dbReference type="AlphaFoldDB" id="A0A1N7H682"/>
<sequence length="52" mass="5739">MYLIARVGTAAIQRTIIELGEDFSQSHAHMLSNAGTYLIGFGLLLPKPPRLR</sequence>
<gene>
    <name evidence="1" type="ORF">SAMN05421666_2575</name>
</gene>
<dbReference type="Proteomes" id="UP000186019">
    <property type="component" value="Unassembled WGS sequence"/>
</dbReference>
<organism evidence="1 2">
    <name type="scientific">Roseovarius nanhaiticus</name>
    <dbReference type="NCBI Taxonomy" id="573024"/>
    <lineage>
        <taxon>Bacteria</taxon>
        <taxon>Pseudomonadati</taxon>
        <taxon>Pseudomonadota</taxon>
        <taxon>Alphaproteobacteria</taxon>
        <taxon>Rhodobacterales</taxon>
        <taxon>Roseobacteraceae</taxon>
        <taxon>Roseovarius</taxon>
    </lineage>
</organism>
<keyword evidence="2" id="KW-1185">Reference proteome</keyword>
<accession>A0A1N7H682</accession>